<keyword evidence="3" id="KW-1185">Reference proteome</keyword>
<organism evidence="2 3">
    <name type="scientific">Taxus chinensis</name>
    <name type="common">Chinese yew</name>
    <name type="synonym">Taxus wallichiana var. chinensis</name>
    <dbReference type="NCBI Taxonomy" id="29808"/>
    <lineage>
        <taxon>Eukaryota</taxon>
        <taxon>Viridiplantae</taxon>
        <taxon>Streptophyta</taxon>
        <taxon>Embryophyta</taxon>
        <taxon>Tracheophyta</taxon>
        <taxon>Spermatophyta</taxon>
        <taxon>Pinopsida</taxon>
        <taxon>Pinidae</taxon>
        <taxon>Conifers II</taxon>
        <taxon>Cupressales</taxon>
        <taxon>Taxaceae</taxon>
        <taxon>Taxus</taxon>
    </lineage>
</organism>
<sequence>AVSPLTNNHQSQLQRKKRKNEKTSIRHRQNEKTTEKARKRENEKTTVKKKERKKCVPVGSDCSLYNAVGNMNTSSNALRSHPSRKTRTGCKRTHEQTPFATTEKNTRKRATEYKALINRENYRENEKTREKKKEKNAYLIGPIVHCTRH</sequence>
<feature type="region of interest" description="Disordered" evidence="1">
    <location>
        <begin position="1"/>
        <end position="53"/>
    </location>
</feature>
<reference evidence="2 3" key="1">
    <citation type="journal article" date="2021" name="Nat. Plants">
        <title>The Taxus genome provides insights into paclitaxel biosynthesis.</title>
        <authorList>
            <person name="Xiong X."/>
            <person name="Gou J."/>
            <person name="Liao Q."/>
            <person name="Li Y."/>
            <person name="Zhou Q."/>
            <person name="Bi G."/>
            <person name="Li C."/>
            <person name="Du R."/>
            <person name="Wang X."/>
            <person name="Sun T."/>
            <person name="Guo L."/>
            <person name="Liang H."/>
            <person name="Lu P."/>
            <person name="Wu Y."/>
            <person name="Zhang Z."/>
            <person name="Ro D.K."/>
            <person name="Shang Y."/>
            <person name="Huang S."/>
            <person name="Yan J."/>
        </authorList>
    </citation>
    <scope>NUCLEOTIDE SEQUENCE [LARGE SCALE GENOMIC DNA]</scope>
    <source>
        <strain evidence="2">Ta-2019</strain>
    </source>
</reference>
<feature type="compositionally biased region" description="Basic residues" evidence="1">
    <location>
        <begin position="81"/>
        <end position="91"/>
    </location>
</feature>
<evidence type="ECO:0000313" key="2">
    <source>
        <dbReference type="EMBL" id="KAH9289216.1"/>
    </source>
</evidence>
<evidence type="ECO:0000256" key="1">
    <source>
        <dbReference type="SAM" id="MobiDB-lite"/>
    </source>
</evidence>
<gene>
    <name evidence="2" type="ORF">KI387_033333</name>
</gene>
<evidence type="ECO:0000313" key="3">
    <source>
        <dbReference type="Proteomes" id="UP000824469"/>
    </source>
</evidence>
<dbReference type="Proteomes" id="UP000824469">
    <property type="component" value="Unassembled WGS sequence"/>
</dbReference>
<name>A0AA38BXM1_TAXCH</name>
<feature type="non-terminal residue" evidence="2">
    <location>
        <position position="1"/>
    </location>
</feature>
<dbReference type="AlphaFoldDB" id="A0AA38BXM1"/>
<accession>A0AA38BXM1</accession>
<comment type="caution">
    <text evidence="2">The sequence shown here is derived from an EMBL/GenBank/DDBJ whole genome shotgun (WGS) entry which is preliminary data.</text>
</comment>
<dbReference type="EMBL" id="JAHRHJ020003813">
    <property type="protein sequence ID" value="KAH9289216.1"/>
    <property type="molecule type" value="Genomic_DNA"/>
</dbReference>
<feature type="compositionally biased region" description="Basic and acidic residues" evidence="1">
    <location>
        <begin position="21"/>
        <end position="48"/>
    </location>
</feature>
<proteinExistence type="predicted"/>
<feature type="region of interest" description="Disordered" evidence="1">
    <location>
        <begin position="71"/>
        <end position="106"/>
    </location>
</feature>
<protein>
    <submittedName>
        <fullName evidence="2">Uncharacterized protein</fullName>
    </submittedName>
</protein>
<feature type="compositionally biased region" description="Polar residues" evidence="1">
    <location>
        <begin position="1"/>
        <end position="13"/>
    </location>
</feature>